<dbReference type="InterPro" id="IPR000073">
    <property type="entry name" value="AB_hydrolase_1"/>
</dbReference>
<reference evidence="2 3" key="1">
    <citation type="submission" date="2016-06" db="EMBL/GenBank/DDBJ databases">
        <title>Living apart together: crosstalk between the core and supernumerary genomes in a fungal plant pathogen.</title>
        <authorList>
            <person name="Vanheule A."/>
            <person name="Audenaert K."/>
            <person name="Warris S."/>
            <person name="Van De Geest H."/>
            <person name="Schijlen E."/>
            <person name="Hofte M."/>
            <person name="De Saeger S."/>
            <person name="Haesaert G."/>
            <person name="Waalwijk C."/>
            <person name="Van Der Lee T."/>
        </authorList>
    </citation>
    <scope>NUCLEOTIDE SEQUENCE [LARGE SCALE GENOMIC DNA]</scope>
    <source>
        <strain evidence="2 3">2516</strain>
    </source>
</reference>
<evidence type="ECO:0000259" key="1">
    <source>
        <dbReference type="Pfam" id="PF00561"/>
    </source>
</evidence>
<dbReference type="Gene3D" id="3.40.50.1820">
    <property type="entry name" value="alpha/beta hydrolase"/>
    <property type="match status" value="1"/>
</dbReference>
<dbReference type="PANTHER" id="PTHR46331">
    <property type="entry name" value="VALACYCLOVIR HYDROLASE"/>
    <property type="match status" value="1"/>
</dbReference>
<dbReference type="AlphaFoldDB" id="A0A1B8BA74"/>
<keyword evidence="3" id="KW-1185">Reference proteome</keyword>
<accession>A0A1B8BA74</accession>
<dbReference type="InterPro" id="IPR029058">
    <property type="entry name" value="AB_hydrolase_fold"/>
</dbReference>
<dbReference type="SUPFAM" id="SSF53474">
    <property type="entry name" value="alpha/beta-Hydrolases"/>
    <property type="match status" value="1"/>
</dbReference>
<dbReference type="OMA" id="MIGQPMD"/>
<dbReference type="PANTHER" id="PTHR46331:SF2">
    <property type="entry name" value="VALACYCLOVIR HYDROLASE"/>
    <property type="match status" value="1"/>
</dbReference>
<gene>
    <name evidence="2" type="ORF">FPOA_03549</name>
</gene>
<dbReference type="Pfam" id="PF00561">
    <property type="entry name" value="Abhydrolase_1"/>
    <property type="match status" value="1"/>
</dbReference>
<dbReference type="Proteomes" id="UP000091967">
    <property type="component" value="Unassembled WGS sequence"/>
</dbReference>
<dbReference type="GO" id="GO:0017171">
    <property type="term" value="F:serine hydrolase activity"/>
    <property type="evidence" value="ECO:0007669"/>
    <property type="project" value="TreeGrafter"/>
</dbReference>
<dbReference type="STRING" id="36050.A0A1B8BA74"/>
<comment type="caution">
    <text evidence="2">The sequence shown here is derived from an EMBL/GenBank/DDBJ whole genome shotgun (WGS) entry which is preliminary data.</text>
</comment>
<organism evidence="2 3">
    <name type="scientific">Fusarium poae</name>
    <dbReference type="NCBI Taxonomy" id="36050"/>
    <lineage>
        <taxon>Eukaryota</taxon>
        <taxon>Fungi</taxon>
        <taxon>Dikarya</taxon>
        <taxon>Ascomycota</taxon>
        <taxon>Pezizomycotina</taxon>
        <taxon>Sordariomycetes</taxon>
        <taxon>Hypocreomycetidae</taxon>
        <taxon>Hypocreales</taxon>
        <taxon>Nectriaceae</taxon>
        <taxon>Fusarium</taxon>
    </lineage>
</organism>
<proteinExistence type="predicted"/>
<evidence type="ECO:0000313" key="3">
    <source>
        <dbReference type="Proteomes" id="UP000091967"/>
    </source>
</evidence>
<evidence type="ECO:0000313" key="2">
    <source>
        <dbReference type="EMBL" id="OBS29613.1"/>
    </source>
</evidence>
<sequence length="272" mass="29586">MPKLTVPGAILHYETFGTSGPVLVFIPGADGRGSIFHTVAESLAASFTVVCWDRRGYSQSYLVGEQDFGNRLQTDADDAQRLIAHISRDGKAVVFGTSSGAVVAQQLLATHPDCVAKLISHEPPAFGALPKEFELQASGLINHIYNTYRAQGPEAAMEVFTSGLSEGPDAKMMRHCMDVNRGDEIRANCLFWFEFELRQYTSAPVDIEGLERAKEKLILVAGDESIDGAGAGPIKAIAMRLGKEVQRIPGGHVGFMTVPDLFMKRIFELLSE</sequence>
<dbReference type="EMBL" id="LYXU01000001">
    <property type="protein sequence ID" value="OBS29613.1"/>
    <property type="molecule type" value="Genomic_DNA"/>
</dbReference>
<feature type="domain" description="AB hydrolase-1" evidence="1">
    <location>
        <begin position="21"/>
        <end position="131"/>
    </location>
</feature>
<name>A0A1B8BA74_FUSPO</name>
<protein>
    <recommendedName>
        <fullName evidence="1">AB hydrolase-1 domain-containing protein</fullName>
    </recommendedName>
</protein>